<reference evidence="1 2" key="1">
    <citation type="submission" date="2023-03" db="EMBL/GenBank/DDBJ databases">
        <title>High recombination rates correlate with genetic variation in Cardiocondyla obscurior ants.</title>
        <authorList>
            <person name="Errbii M."/>
        </authorList>
    </citation>
    <scope>NUCLEOTIDE SEQUENCE [LARGE SCALE GENOMIC DNA]</scope>
    <source>
        <strain evidence="1">Alpha-2009</strain>
        <tissue evidence="1">Whole body</tissue>
    </source>
</reference>
<proteinExistence type="predicted"/>
<sequence length="88" mass="9867">MICQEIQRIIILRRRRINTTQKLYDTTSQLRGGAGPGWVSCIGGATVSHLQLHQLRCCASNDKTATCCVRSNLTKAKPVDWQSHFPID</sequence>
<dbReference type="Proteomes" id="UP001430953">
    <property type="component" value="Unassembled WGS sequence"/>
</dbReference>
<dbReference type="EMBL" id="JADYXP020000011">
    <property type="protein sequence ID" value="KAL0114601.1"/>
    <property type="molecule type" value="Genomic_DNA"/>
</dbReference>
<dbReference type="AlphaFoldDB" id="A0AAW2FJR2"/>
<name>A0AAW2FJR2_9HYME</name>
<organism evidence="1 2">
    <name type="scientific">Cardiocondyla obscurior</name>
    <dbReference type="NCBI Taxonomy" id="286306"/>
    <lineage>
        <taxon>Eukaryota</taxon>
        <taxon>Metazoa</taxon>
        <taxon>Ecdysozoa</taxon>
        <taxon>Arthropoda</taxon>
        <taxon>Hexapoda</taxon>
        <taxon>Insecta</taxon>
        <taxon>Pterygota</taxon>
        <taxon>Neoptera</taxon>
        <taxon>Endopterygota</taxon>
        <taxon>Hymenoptera</taxon>
        <taxon>Apocrita</taxon>
        <taxon>Aculeata</taxon>
        <taxon>Formicoidea</taxon>
        <taxon>Formicidae</taxon>
        <taxon>Myrmicinae</taxon>
        <taxon>Cardiocondyla</taxon>
    </lineage>
</organism>
<accession>A0AAW2FJR2</accession>
<comment type="caution">
    <text evidence="1">The sequence shown here is derived from an EMBL/GenBank/DDBJ whole genome shotgun (WGS) entry which is preliminary data.</text>
</comment>
<evidence type="ECO:0000313" key="1">
    <source>
        <dbReference type="EMBL" id="KAL0114601.1"/>
    </source>
</evidence>
<evidence type="ECO:0000313" key="2">
    <source>
        <dbReference type="Proteomes" id="UP001430953"/>
    </source>
</evidence>
<protein>
    <submittedName>
        <fullName evidence="1">Uncharacterized protein</fullName>
    </submittedName>
</protein>
<gene>
    <name evidence="1" type="ORF">PUN28_011716</name>
</gene>
<keyword evidence="2" id="KW-1185">Reference proteome</keyword>